<dbReference type="KEGG" id="ssm:Spirs_4117"/>
<keyword evidence="1" id="KW-0808">Transferase</keyword>
<evidence type="ECO:0000313" key="3">
    <source>
        <dbReference type="EMBL" id="ADK83197.1"/>
    </source>
</evidence>
<organism evidence="3 4">
    <name type="scientific">Sediminispirochaeta smaragdinae (strain DSM 11293 / JCM 15392 / SEBR 4228)</name>
    <name type="common">Spirochaeta smaragdinae</name>
    <dbReference type="NCBI Taxonomy" id="573413"/>
    <lineage>
        <taxon>Bacteria</taxon>
        <taxon>Pseudomonadati</taxon>
        <taxon>Spirochaetota</taxon>
        <taxon>Spirochaetia</taxon>
        <taxon>Spirochaetales</taxon>
        <taxon>Spirochaetaceae</taxon>
        <taxon>Sediminispirochaeta</taxon>
    </lineage>
</organism>
<dbReference type="PROSITE" id="PS01295">
    <property type="entry name" value="ISPD"/>
    <property type="match status" value="1"/>
</dbReference>
<protein>
    <submittedName>
        <fullName evidence="3">4-diphosphocytidyl-2C-methyl-D-erythritolsynthas e</fullName>
    </submittedName>
</protein>
<dbReference type="PANTHER" id="PTHR32125">
    <property type="entry name" value="2-C-METHYL-D-ERYTHRITOL 4-PHOSPHATE CYTIDYLYLTRANSFERASE, CHLOROPLASTIC"/>
    <property type="match status" value="1"/>
</dbReference>
<dbReference type="Pfam" id="PF01128">
    <property type="entry name" value="IspD"/>
    <property type="match status" value="1"/>
</dbReference>
<dbReference type="RefSeq" id="WP_013256653.1">
    <property type="nucleotide sequence ID" value="NC_014364.1"/>
</dbReference>
<accession>E1R9M8</accession>
<dbReference type="SUPFAM" id="SSF53448">
    <property type="entry name" value="Nucleotide-diphospho-sugar transferases"/>
    <property type="match status" value="1"/>
</dbReference>
<reference evidence="3 4" key="1">
    <citation type="journal article" date="2010" name="Stand. Genomic Sci.">
        <title>Complete genome sequence of Spirochaeta smaragdinae type strain (SEBR 4228).</title>
        <authorList>
            <person name="Mavromatis K."/>
            <person name="Yasawong M."/>
            <person name="Chertkov O."/>
            <person name="Lapidus A."/>
            <person name="Lucas S."/>
            <person name="Nolan M."/>
            <person name="Del Rio T.G."/>
            <person name="Tice H."/>
            <person name="Cheng J.F."/>
            <person name="Pitluck S."/>
            <person name="Liolios K."/>
            <person name="Ivanova N."/>
            <person name="Tapia R."/>
            <person name="Han C."/>
            <person name="Bruce D."/>
            <person name="Goodwin L."/>
            <person name="Pati A."/>
            <person name="Chen A."/>
            <person name="Palaniappan K."/>
            <person name="Land M."/>
            <person name="Hauser L."/>
            <person name="Chang Y.J."/>
            <person name="Jeffries C.D."/>
            <person name="Detter J.C."/>
            <person name="Rohde M."/>
            <person name="Brambilla E."/>
            <person name="Spring S."/>
            <person name="Goker M."/>
            <person name="Sikorski J."/>
            <person name="Woyke T."/>
            <person name="Bristow J."/>
            <person name="Eisen J.A."/>
            <person name="Markowitz V."/>
            <person name="Hugenholtz P."/>
            <person name="Klenk H.P."/>
            <person name="Kyrpides N.C."/>
        </authorList>
    </citation>
    <scope>NUCLEOTIDE SEQUENCE [LARGE SCALE GENOMIC DNA]</scope>
    <source>
        <strain evidence="4">DSM 11293 / JCM 15392 / SEBR 4228</strain>
    </source>
</reference>
<evidence type="ECO:0000256" key="2">
    <source>
        <dbReference type="ARBA" id="ARBA00022695"/>
    </source>
</evidence>
<dbReference type="Gene3D" id="3.90.550.10">
    <property type="entry name" value="Spore Coat Polysaccharide Biosynthesis Protein SpsA, Chain A"/>
    <property type="match status" value="1"/>
</dbReference>
<keyword evidence="4" id="KW-1185">Reference proteome</keyword>
<dbReference type="HOGENOM" id="CLU_061281_2_2_12"/>
<gene>
    <name evidence="3" type="ordered locus">Spirs_4117</name>
</gene>
<evidence type="ECO:0000256" key="1">
    <source>
        <dbReference type="ARBA" id="ARBA00022679"/>
    </source>
</evidence>
<dbReference type="GO" id="GO:0050518">
    <property type="term" value="F:2-C-methyl-D-erythritol 4-phosphate cytidylyltransferase activity"/>
    <property type="evidence" value="ECO:0007669"/>
    <property type="project" value="TreeGrafter"/>
</dbReference>
<dbReference type="InterPro" id="IPR029044">
    <property type="entry name" value="Nucleotide-diphossugar_trans"/>
</dbReference>
<dbReference type="EMBL" id="CP002116">
    <property type="protein sequence ID" value="ADK83197.1"/>
    <property type="molecule type" value="Genomic_DNA"/>
</dbReference>
<dbReference type="InterPro" id="IPR050088">
    <property type="entry name" value="IspD/TarI_cytidylyltransf_bact"/>
</dbReference>
<dbReference type="CDD" id="cd02516">
    <property type="entry name" value="CDP-ME_synthetase"/>
    <property type="match status" value="1"/>
</dbReference>
<dbReference type="PANTHER" id="PTHR32125:SF4">
    <property type="entry name" value="2-C-METHYL-D-ERYTHRITOL 4-PHOSPHATE CYTIDYLYLTRANSFERASE, CHLOROPLASTIC"/>
    <property type="match status" value="1"/>
</dbReference>
<name>E1R9M8_SEDSS</name>
<dbReference type="InterPro" id="IPR034683">
    <property type="entry name" value="IspD/TarI"/>
</dbReference>
<sequence length="233" mass="25321">MKSEVLPSALLLTAAGSSSRFLASSAQRQKKEYADIAGVPVLLHALEPFLRISTVRNIVITCPAGDEEVVTHLLQDWPFAPLLENRFPFLVSGGSSRQASVLAGLEALEGSGAAIVLIHDGARPWITKEVIERVMHGVEEHGAAIPVAPSTSAMKMVDESGKILRHLPRSQTVEAQTPQGFRFPEILTAHRKVFGDGKLYIDDAEVYDKVIGPVFTVDGDPNNRKITYRSDLS</sequence>
<evidence type="ECO:0000313" key="4">
    <source>
        <dbReference type="Proteomes" id="UP000002318"/>
    </source>
</evidence>
<keyword evidence="2" id="KW-0548">Nucleotidyltransferase</keyword>
<dbReference type="STRING" id="573413.Spirs_4117"/>
<dbReference type="InterPro" id="IPR018294">
    <property type="entry name" value="ISPD_synthase_CS"/>
</dbReference>
<proteinExistence type="predicted"/>
<dbReference type="OrthoDB" id="9806837at2"/>
<dbReference type="GO" id="GO:0008299">
    <property type="term" value="P:isoprenoid biosynthetic process"/>
    <property type="evidence" value="ECO:0007669"/>
    <property type="project" value="InterPro"/>
</dbReference>
<dbReference type="AlphaFoldDB" id="E1R9M8"/>
<dbReference type="eggNOG" id="COG1211">
    <property type="taxonomic scope" value="Bacteria"/>
</dbReference>
<dbReference type="Proteomes" id="UP000002318">
    <property type="component" value="Chromosome"/>
</dbReference>